<gene>
    <name evidence="1" type="ORF">QF035_000158</name>
</gene>
<proteinExistence type="predicted"/>
<evidence type="ECO:0000313" key="2">
    <source>
        <dbReference type="Proteomes" id="UP001230328"/>
    </source>
</evidence>
<dbReference type="EMBL" id="JAUSZI010000002">
    <property type="protein sequence ID" value="MDQ1022576.1"/>
    <property type="molecule type" value="Genomic_DNA"/>
</dbReference>
<reference evidence="1 2" key="1">
    <citation type="submission" date="2023-07" db="EMBL/GenBank/DDBJ databases">
        <title>Comparative genomics of wheat-associated soil bacteria to identify genetic determinants of phenazine resistance.</title>
        <authorList>
            <person name="Mouncey N."/>
        </authorList>
    </citation>
    <scope>NUCLEOTIDE SEQUENCE [LARGE SCALE GENOMIC DNA]</scope>
    <source>
        <strain evidence="1 2">V2I4</strain>
    </source>
</reference>
<name>A0ABU0SGA5_9ACTN</name>
<comment type="caution">
    <text evidence="1">The sequence shown here is derived from an EMBL/GenBank/DDBJ whole genome shotgun (WGS) entry which is preliminary data.</text>
</comment>
<keyword evidence="2" id="KW-1185">Reference proteome</keyword>
<dbReference type="Proteomes" id="UP001230328">
    <property type="component" value="Unassembled WGS sequence"/>
</dbReference>
<evidence type="ECO:0000313" key="1">
    <source>
        <dbReference type="EMBL" id="MDQ1022576.1"/>
    </source>
</evidence>
<organism evidence="1 2">
    <name type="scientific">Streptomyces umbrinus</name>
    <dbReference type="NCBI Taxonomy" id="67370"/>
    <lineage>
        <taxon>Bacteria</taxon>
        <taxon>Bacillati</taxon>
        <taxon>Actinomycetota</taxon>
        <taxon>Actinomycetes</taxon>
        <taxon>Kitasatosporales</taxon>
        <taxon>Streptomycetaceae</taxon>
        <taxon>Streptomyces</taxon>
        <taxon>Streptomyces phaeochromogenes group</taxon>
    </lineage>
</organism>
<protein>
    <submittedName>
        <fullName evidence="1">Uncharacterized protein</fullName>
    </submittedName>
</protein>
<accession>A0ABU0SGA5</accession>
<sequence>MAGFAHTLPRSFLLDWVSGKMPCMTNPQDLRRKRWLYSPITSWQARRLAKTTGMDHDTAWEEIRTATHPEEAVYVQRKRSSGS</sequence>